<comment type="caution">
    <text evidence="9">The sequence shown here is derived from an EMBL/GenBank/DDBJ whole genome shotgun (WGS) entry which is preliminary data.</text>
</comment>
<reference evidence="9 10" key="1">
    <citation type="submission" date="2023-10" db="EMBL/GenBank/DDBJ databases">
        <authorList>
            <person name="Maclean D."/>
            <person name="Macfadyen A."/>
        </authorList>
    </citation>
    <scope>NUCLEOTIDE SEQUENCE [LARGE SCALE GENOMIC DNA]</scope>
</reference>
<keyword evidence="5 6" id="KW-0720">Serine protease</keyword>
<dbReference type="Pfam" id="PF02897">
    <property type="entry name" value="Peptidase_S9_N"/>
    <property type="match status" value="1"/>
</dbReference>
<feature type="domain" description="Peptidase S9 prolyl oligopeptidase catalytic" evidence="7">
    <location>
        <begin position="579"/>
        <end position="802"/>
    </location>
</feature>
<feature type="domain" description="Peptidase S9A N-terminal" evidence="8">
    <location>
        <begin position="76"/>
        <end position="513"/>
    </location>
</feature>
<dbReference type="Gene3D" id="3.40.50.1820">
    <property type="entry name" value="alpha/beta hydrolase"/>
    <property type="match status" value="1"/>
</dbReference>
<dbReference type="InterPro" id="IPR001375">
    <property type="entry name" value="Peptidase_S9_cat"/>
</dbReference>
<organism evidence="9 10">
    <name type="scientific">Coccomyxa viridis</name>
    <dbReference type="NCBI Taxonomy" id="1274662"/>
    <lineage>
        <taxon>Eukaryota</taxon>
        <taxon>Viridiplantae</taxon>
        <taxon>Chlorophyta</taxon>
        <taxon>core chlorophytes</taxon>
        <taxon>Trebouxiophyceae</taxon>
        <taxon>Trebouxiophyceae incertae sedis</taxon>
        <taxon>Coccomyxaceae</taxon>
        <taxon>Coccomyxa</taxon>
    </lineage>
</organism>
<evidence type="ECO:0000256" key="4">
    <source>
        <dbReference type="ARBA" id="ARBA00022801"/>
    </source>
</evidence>
<evidence type="ECO:0000256" key="5">
    <source>
        <dbReference type="ARBA" id="ARBA00022825"/>
    </source>
</evidence>
<dbReference type="GO" id="GO:0006508">
    <property type="term" value="P:proteolysis"/>
    <property type="evidence" value="ECO:0007669"/>
    <property type="project" value="UniProtKB-KW"/>
</dbReference>
<dbReference type="InterPro" id="IPR002470">
    <property type="entry name" value="Peptidase_S9A"/>
</dbReference>
<evidence type="ECO:0000256" key="1">
    <source>
        <dbReference type="ARBA" id="ARBA00001070"/>
    </source>
</evidence>
<accession>A0AAV1HV48</accession>
<comment type="similarity">
    <text evidence="2 6">Belongs to the peptidase S9A family.</text>
</comment>
<comment type="catalytic activity">
    <reaction evidence="1">
        <text>Hydrolysis of Pro-|-Xaa &gt;&gt; Ala-|-Xaa in oligopeptides.</text>
        <dbReference type="EC" id="3.4.21.26"/>
    </reaction>
</comment>
<evidence type="ECO:0000256" key="6">
    <source>
        <dbReference type="RuleBase" id="RU368024"/>
    </source>
</evidence>
<name>A0AAV1HV48_9CHLO</name>
<dbReference type="GO" id="GO:0070012">
    <property type="term" value="F:oligopeptidase activity"/>
    <property type="evidence" value="ECO:0007669"/>
    <property type="project" value="TreeGrafter"/>
</dbReference>
<evidence type="ECO:0000313" key="10">
    <source>
        <dbReference type="Proteomes" id="UP001314263"/>
    </source>
</evidence>
<evidence type="ECO:0000256" key="2">
    <source>
        <dbReference type="ARBA" id="ARBA00005228"/>
    </source>
</evidence>
<dbReference type="SUPFAM" id="SSF50993">
    <property type="entry name" value="Peptidase/esterase 'gauge' domain"/>
    <property type="match status" value="1"/>
</dbReference>
<evidence type="ECO:0000259" key="8">
    <source>
        <dbReference type="Pfam" id="PF02897"/>
    </source>
</evidence>
<keyword evidence="4 6" id="KW-0378">Hydrolase</keyword>
<dbReference type="AlphaFoldDB" id="A0AAV1HV48"/>
<dbReference type="Pfam" id="PF00326">
    <property type="entry name" value="Peptidase_S9"/>
    <property type="match status" value="1"/>
</dbReference>
<keyword evidence="10" id="KW-1185">Reference proteome</keyword>
<dbReference type="InterPro" id="IPR051167">
    <property type="entry name" value="Prolyl_oligopep/macrocyclase"/>
</dbReference>
<dbReference type="PANTHER" id="PTHR42881:SF2">
    <property type="entry name" value="PROLYL ENDOPEPTIDASE"/>
    <property type="match status" value="1"/>
</dbReference>
<dbReference type="InterPro" id="IPR029058">
    <property type="entry name" value="AB_hydrolase_fold"/>
</dbReference>
<keyword evidence="3 6" id="KW-0645">Protease</keyword>
<gene>
    <name evidence="9" type="ORF">CVIRNUC_001815</name>
</gene>
<dbReference type="EMBL" id="CAUYUE010000002">
    <property type="protein sequence ID" value="CAK0748120.1"/>
    <property type="molecule type" value="Genomic_DNA"/>
</dbReference>
<sequence length="828" mass="92650">MMDKRIQRDVTRAAVIVLGAAAMAYAISKIWGRGSYKVSWMSLGLSTRKARFTTAPRAQKGAPQGHLEVLPSEYPMLRRDDIVETLHSVEVPDPYRWLEDPDAPDTVAFVEAQNKLTHKVLEQCKTRGQFKELMTKVYNYARYSCPFKRGDRYYYSHNTGLQPQSVLYSQHSLDAQGQEFLDPNKWSSDGTVALCDYAFSKDGSLLAYSTGSGGSDWREIEMLSIDTATGAPTKLGDKLEYVKFSSMTWTHDHKGFFYNRYRPPCKSEKLGTETDANVDQQLWYHIVGTPQEDDKFIFAQPEHPTWFIGAEVTDDGRYLLLSLSDGCEPANRLYYVDMAQLPRSSKLEALDFTLYDRSAKVGVRPLPLVKLVDSFEAQYEYVANEGSLFTFKTNLHAPRYRLVRTDIDKASTSRSSIEWDNVIPQHPEDLMQWATALKGDVLVVCWLHNVASKLELRSLRSGAVSQEIPLPGKGALRGFSGRREDSEMFFSYSSFTDPGSIFRLDTAQEQPEPELFKETKLNVDCSLSEFVTEQAFVESKDGTKIPMFIVHRAGIQMDGSNPTLMYGYGGFNISLEPGFSPSRLCWMLAYGGIYAVANLRGGGEYGIAWRDAGSVHNKQNVYDDFIACGEYLVQRGYTSPAKLVTQGGSNGGLLVAACANQRPDLFGGVLAQVGVMDMLRFHKFTIGHGWRSDYGDPDKAADFPYLLAYSPIHNVRMPEESPKQYPAMLLTTGDHDDRVVPLHSHKLLATLQHCAACDPAGEQRNPLLSRIEVRAGHGAGKPTEKVIEEAADTYAFAAEVIGASWEMQELNSEPMKASSSQYTEQRML</sequence>
<dbReference type="Gene3D" id="2.130.10.120">
    <property type="entry name" value="Prolyl oligopeptidase, N-terminal domain"/>
    <property type="match status" value="1"/>
</dbReference>
<dbReference type="PRINTS" id="PR00862">
    <property type="entry name" value="PROLIGOPTASE"/>
</dbReference>
<dbReference type="InterPro" id="IPR023302">
    <property type="entry name" value="Pept_S9A_N"/>
</dbReference>
<dbReference type="GO" id="GO:0005829">
    <property type="term" value="C:cytosol"/>
    <property type="evidence" value="ECO:0007669"/>
    <property type="project" value="TreeGrafter"/>
</dbReference>
<dbReference type="Proteomes" id="UP001314263">
    <property type="component" value="Unassembled WGS sequence"/>
</dbReference>
<dbReference type="EC" id="3.4.21.-" evidence="6"/>
<evidence type="ECO:0000256" key="3">
    <source>
        <dbReference type="ARBA" id="ARBA00022670"/>
    </source>
</evidence>
<dbReference type="FunFam" id="2.130.10.120:FF:000001">
    <property type="entry name" value="Prolyl endopeptidase"/>
    <property type="match status" value="1"/>
</dbReference>
<protein>
    <recommendedName>
        <fullName evidence="6">Prolyl endopeptidase</fullName>
        <ecNumber evidence="6">3.4.21.-</ecNumber>
    </recommendedName>
</protein>
<dbReference type="PANTHER" id="PTHR42881">
    <property type="entry name" value="PROLYL ENDOPEPTIDASE"/>
    <property type="match status" value="1"/>
</dbReference>
<proteinExistence type="inferred from homology"/>
<evidence type="ECO:0000313" key="9">
    <source>
        <dbReference type="EMBL" id="CAK0748120.1"/>
    </source>
</evidence>
<evidence type="ECO:0000259" key="7">
    <source>
        <dbReference type="Pfam" id="PF00326"/>
    </source>
</evidence>
<dbReference type="FunFam" id="3.40.50.1820:FF:000005">
    <property type="entry name" value="Prolyl endopeptidase"/>
    <property type="match status" value="1"/>
</dbReference>
<dbReference type="GO" id="GO:0004252">
    <property type="term" value="F:serine-type endopeptidase activity"/>
    <property type="evidence" value="ECO:0007669"/>
    <property type="project" value="UniProtKB-UniRule"/>
</dbReference>
<dbReference type="SUPFAM" id="SSF53474">
    <property type="entry name" value="alpha/beta-Hydrolases"/>
    <property type="match status" value="1"/>
</dbReference>